<keyword evidence="2 7" id="KW-0489">Methyltransferase</keyword>
<dbReference type="InterPro" id="IPR002941">
    <property type="entry name" value="DNA_methylase_N4/N6"/>
</dbReference>
<reference evidence="7 8" key="1">
    <citation type="submission" date="2023-06" db="EMBL/GenBank/DDBJ databases">
        <title>Draft Genome Sequences of lactic acid bacteria strains isolated from fermented milk products.</title>
        <authorList>
            <person name="Elcheninov A.G."/>
            <person name="Klyukina A."/>
            <person name="Zayulina K.S."/>
            <person name="Gavirova L.A."/>
            <person name="Shcherbakova P.A."/>
            <person name="Shestakov A.I."/>
            <person name="Kublanov I.V."/>
            <person name="Kochetkova T.V."/>
        </authorList>
    </citation>
    <scope>NUCLEOTIDE SEQUENCE [LARGE SCALE GENOMIC DNA]</scope>
    <source>
        <strain evidence="7 8">TOM.81</strain>
    </source>
</reference>
<comment type="similarity">
    <text evidence="1">Belongs to the N(4)/N(6)-methyltransferase family.</text>
</comment>
<dbReference type="SUPFAM" id="SSF53335">
    <property type="entry name" value="S-adenosyl-L-methionine-dependent methyltransferases"/>
    <property type="match status" value="1"/>
</dbReference>
<keyword evidence="4" id="KW-0949">S-adenosyl-L-methionine</keyword>
<evidence type="ECO:0000256" key="5">
    <source>
        <dbReference type="ARBA" id="ARBA00022747"/>
    </source>
</evidence>
<dbReference type="InterPro" id="IPR002052">
    <property type="entry name" value="DNA_methylase_N6_adenine_CS"/>
</dbReference>
<evidence type="ECO:0000259" key="6">
    <source>
        <dbReference type="Pfam" id="PF01555"/>
    </source>
</evidence>
<protein>
    <submittedName>
        <fullName evidence="7">Site-specific DNA-methyltransferase</fullName>
        <ecNumber evidence="7">2.1.1.-</ecNumber>
    </submittedName>
</protein>
<dbReference type="GO" id="GO:0008168">
    <property type="term" value="F:methyltransferase activity"/>
    <property type="evidence" value="ECO:0007669"/>
    <property type="project" value="UniProtKB-KW"/>
</dbReference>
<dbReference type="Gene3D" id="3.40.50.150">
    <property type="entry name" value="Vaccinia Virus protein VP39"/>
    <property type="match status" value="1"/>
</dbReference>
<evidence type="ECO:0000313" key="7">
    <source>
        <dbReference type="EMBL" id="MDM7646957.1"/>
    </source>
</evidence>
<gene>
    <name evidence="7" type="ORF">QUE93_08005</name>
</gene>
<sequence length="579" mass="66237">MMGNDIFDERPKANEKKRALAYIGKLLDDARNDKNKNQSDIVELEEVQRLLNSKRYGLVWEEHAEKVEEEMNTKIPIFVEDKSKKINDDLDNINYNFILEGDNLHSLHLLEKTHANSIDIIYIDPPYNTGNNDFKYNDTFVGADDEFKHSKWLSFMNSRLTLAKRLLNSEGIIFLSIGDDEQAELTMLVDEIFGRQNRLAVIPRIAKRTSDKGNQFRPTKDYVLAYAVDVFKQPEFKILKKFNINDYNKIEKGTGRKYKKSGASLYQPSLDSRPNQRYFIQAPDGSFIIPPGETMPLENKDGAKVLPLKTDGVWRWSEASYQKQKEQLIFTKATNRSPLIDENGNKSKWNIYPKVYADNEDGATKHPEDVIYDFVNSQGTKEVNKLNLSFSFSKPVGLIKYLINIIDKPNTVTVLDFFAGSGTTGQAITELNAEDGGHRKFILATNNENNIAEEVTYVRMKNVSSGTDKYEAHPMNLKYFKTAFVSKDDEDIENELLDNVKTLVELQWGVDLSNSSIRIVTTLAEAGSIELKGLTKVYMRAQVHSMLTQEQVTKYNQTGVIIYDIPENYFSKELREQGL</sequence>
<dbReference type="Proteomes" id="UP001242903">
    <property type="component" value="Unassembled WGS sequence"/>
</dbReference>
<dbReference type="Pfam" id="PF01555">
    <property type="entry name" value="N6_N4_Mtase"/>
    <property type="match status" value="1"/>
</dbReference>
<organism evidence="7 8">
    <name type="scientific">Leuconostoc falkenbergense</name>
    <dbReference type="NCBI Taxonomy" id="2766470"/>
    <lineage>
        <taxon>Bacteria</taxon>
        <taxon>Bacillati</taxon>
        <taxon>Bacillota</taxon>
        <taxon>Bacilli</taxon>
        <taxon>Lactobacillales</taxon>
        <taxon>Lactobacillaceae</taxon>
        <taxon>Leuconostoc</taxon>
    </lineage>
</organism>
<dbReference type="InterPro" id="IPR029063">
    <property type="entry name" value="SAM-dependent_MTases_sf"/>
</dbReference>
<dbReference type="InterPro" id="IPR002295">
    <property type="entry name" value="N4/N6-MTase_EcoPI_Mod-like"/>
</dbReference>
<dbReference type="GO" id="GO:0032259">
    <property type="term" value="P:methylation"/>
    <property type="evidence" value="ECO:0007669"/>
    <property type="project" value="UniProtKB-KW"/>
</dbReference>
<dbReference type="RefSeq" id="WP_289456863.1">
    <property type="nucleotide sequence ID" value="NZ_JAUCAQ010000017.1"/>
</dbReference>
<proteinExistence type="inferred from homology"/>
<keyword evidence="8" id="KW-1185">Reference proteome</keyword>
<evidence type="ECO:0000256" key="4">
    <source>
        <dbReference type="ARBA" id="ARBA00022691"/>
    </source>
</evidence>
<dbReference type="EC" id="2.1.1.-" evidence="7"/>
<evidence type="ECO:0000256" key="1">
    <source>
        <dbReference type="ARBA" id="ARBA00006594"/>
    </source>
</evidence>
<feature type="domain" description="DNA methylase N-4/N-6" evidence="6">
    <location>
        <begin position="118"/>
        <end position="434"/>
    </location>
</feature>
<accession>A0ABT7S083</accession>
<comment type="caution">
    <text evidence="7">The sequence shown here is derived from an EMBL/GenBank/DDBJ whole genome shotgun (WGS) entry which is preliminary data.</text>
</comment>
<keyword evidence="3 7" id="KW-0808">Transferase</keyword>
<evidence type="ECO:0000256" key="2">
    <source>
        <dbReference type="ARBA" id="ARBA00022603"/>
    </source>
</evidence>
<name>A0ABT7S083_9LACO</name>
<dbReference type="EMBL" id="JAUCAQ010000017">
    <property type="protein sequence ID" value="MDM7646957.1"/>
    <property type="molecule type" value="Genomic_DNA"/>
</dbReference>
<dbReference type="PRINTS" id="PR00506">
    <property type="entry name" value="D21N6MTFRASE"/>
</dbReference>
<evidence type="ECO:0000256" key="3">
    <source>
        <dbReference type="ARBA" id="ARBA00022679"/>
    </source>
</evidence>
<evidence type="ECO:0000313" key="8">
    <source>
        <dbReference type="Proteomes" id="UP001242903"/>
    </source>
</evidence>
<dbReference type="PROSITE" id="PS00092">
    <property type="entry name" value="N6_MTASE"/>
    <property type="match status" value="1"/>
</dbReference>
<keyword evidence="5" id="KW-0680">Restriction system</keyword>